<dbReference type="EMBL" id="CP115396">
    <property type="protein sequence ID" value="WBO86015.1"/>
    <property type="molecule type" value="Genomic_DNA"/>
</dbReference>
<feature type="short sequence motif" description="'KMSKS' region" evidence="8">
    <location>
        <begin position="307"/>
        <end position="311"/>
    </location>
</feature>
<dbReference type="PANTHER" id="PTHR11766:SF0">
    <property type="entry name" value="TYROSINE--TRNA LIGASE, MITOCHONDRIAL"/>
    <property type="match status" value="1"/>
</dbReference>
<dbReference type="InterPro" id="IPR054608">
    <property type="entry name" value="SYY-like_C"/>
</dbReference>
<feature type="binding site" evidence="8">
    <location>
        <position position="310"/>
    </location>
    <ligand>
        <name>ATP</name>
        <dbReference type="ChEBI" id="CHEBI:30616"/>
    </ligand>
</feature>
<evidence type="ECO:0000313" key="11">
    <source>
        <dbReference type="EMBL" id="WBO86015.1"/>
    </source>
</evidence>
<comment type="similarity">
    <text evidence="8">Belongs to the class-I aminoacyl-tRNA synthetase family. TyrS type 1 subfamily.</text>
</comment>
<dbReference type="PROSITE" id="PS50889">
    <property type="entry name" value="S4"/>
    <property type="match status" value="1"/>
</dbReference>
<dbReference type="Gene3D" id="1.10.240.10">
    <property type="entry name" value="Tyrosyl-Transfer RNA Synthetase"/>
    <property type="match status" value="1"/>
</dbReference>
<reference evidence="11 12" key="1">
    <citation type="journal article" date="2011" name="Int. J. Syst. Evol. Microbiol.">
        <title>Hymenobacter yonginensis sp. nov., isolated from a mesotrophic artificial lake.</title>
        <authorList>
            <person name="Joung Y."/>
            <person name="Cho S.H."/>
            <person name="Kim H."/>
            <person name="Kim S.B."/>
            <person name="Joh K."/>
        </authorList>
    </citation>
    <scope>NUCLEOTIDE SEQUENCE [LARGE SCALE GENOMIC DNA]</scope>
    <source>
        <strain evidence="11 12">KCTC 22745</strain>
    </source>
</reference>
<feature type="binding site" evidence="8">
    <location>
        <position position="249"/>
    </location>
    <ligand>
        <name>L-tyrosine</name>
        <dbReference type="ChEBI" id="CHEBI:58315"/>
    </ligand>
</feature>
<evidence type="ECO:0000313" key="12">
    <source>
        <dbReference type="Proteomes" id="UP001211872"/>
    </source>
</evidence>
<keyword evidence="8" id="KW-0963">Cytoplasm</keyword>
<protein>
    <recommendedName>
        <fullName evidence="8">Tyrosine--tRNA ligase</fullName>
        <ecNumber evidence="8">6.1.1.1</ecNumber>
    </recommendedName>
    <alternativeName>
        <fullName evidence="8">Tyrosyl-tRNA synthetase</fullName>
        <shortName evidence="8">TyrRS</shortName>
    </alternativeName>
</protein>
<dbReference type="Pfam" id="PF22421">
    <property type="entry name" value="SYY_C-terminal"/>
    <property type="match status" value="1"/>
</dbReference>
<comment type="subcellular location">
    <subcellularLocation>
        <location evidence="8">Cytoplasm</location>
    </subcellularLocation>
</comment>
<organism evidence="11 12">
    <name type="scientific">Hymenobacter yonginensis</name>
    <dbReference type="NCBI Taxonomy" id="748197"/>
    <lineage>
        <taxon>Bacteria</taxon>
        <taxon>Pseudomonadati</taxon>
        <taxon>Bacteroidota</taxon>
        <taxon>Cytophagia</taxon>
        <taxon>Cytophagales</taxon>
        <taxon>Hymenobacteraceae</taxon>
        <taxon>Hymenobacter</taxon>
    </lineage>
</organism>
<dbReference type="RefSeq" id="WP_270128613.1">
    <property type="nucleotide sequence ID" value="NZ_CP115396.1"/>
</dbReference>
<dbReference type="InterPro" id="IPR001412">
    <property type="entry name" value="aa-tRNA-synth_I_CS"/>
</dbReference>
<sequence length="502" mass="55266">MNLIDELRWRGMFHDMMPGTEEHLLKNAPITGYIGFDPTAPSLHIGNLATIMLLVHLQRAGHRPLALVGGATGMIGDPSGKSAERNLLDEEALRRNQAGIQAQLEKFLVFDDSPTGARVVNNYDWFKDFNFLQFLREVGKHLTVNYMMSKDSVQKRIGINKTVGRIHNTIDTASSNLNSAVELINEGKVDEAVKEIQFTLGILSLVQQLSDPDFEAKSEKFGEAFKGSIWENLEETGISYTEFSYQLLQGYDFFHLYKELGTTLQMGASDQWGNITTGTELIRRMSGGEGKAYALTGQLITKSDGTKYGKSETGTVWLDGAMTSPYQFYQFFLNAADADVPRLIRVFTLLSQPEIEALEAEHAQAPHLRTLQKALAQDVTIRVHGQAAYEAAVAASQVLFGGGELASLDEATLLDVFAGVPHVEVPRASLSEHNVISLLSEATNAVIFPSKGEAKKMIQAGGVSLNRAKATLEQQAAELPLLHDKYVVAQKGKKNYYLIKVV</sequence>
<dbReference type="PANTHER" id="PTHR11766">
    <property type="entry name" value="TYROSYL-TRNA SYNTHETASE"/>
    <property type="match status" value="1"/>
</dbReference>
<feature type="binding site" evidence="8">
    <location>
        <position position="33"/>
    </location>
    <ligand>
        <name>L-tyrosine</name>
        <dbReference type="ChEBI" id="CHEBI:58315"/>
    </ligand>
</feature>
<evidence type="ECO:0000256" key="7">
    <source>
        <dbReference type="ARBA" id="ARBA00048248"/>
    </source>
</evidence>
<keyword evidence="12" id="KW-1185">Reference proteome</keyword>
<dbReference type="NCBIfam" id="TIGR00234">
    <property type="entry name" value="tyrS"/>
    <property type="match status" value="2"/>
</dbReference>
<dbReference type="GO" id="GO:0004831">
    <property type="term" value="F:tyrosine-tRNA ligase activity"/>
    <property type="evidence" value="ECO:0007669"/>
    <property type="project" value="UniProtKB-EC"/>
</dbReference>
<dbReference type="Gene3D" id="3.40.50.620">
    <property type="entry name" value="HUPs"/>
    <property type="match status" value="1"/>
</dbReference>
<name>A0ABY7PTR8_9BACT</name>
<accession>A0ABY7PTR8</accession>
<dbReference type="InterPro" id="IPR036986">
    <property type="entry name" value="S4_RNA-bd_sf"/>
</dbReference>
<dbReference type="InterPro" id="IPR014729">
    <property type="entry name" value="Rossmann-like_a/b/a_fold"/>
</dbReference>
<keyword evidence="3 8" id="KW-0067">ATP-binding</keyword>
<evidence type="ECO:0000259" key="10">
    <source>
        <dbReference type="Pfam" id="PF22421"/>
    </source>
</evidence>
<evidence type="ECO:0000256" key="9">
    <source>
        <dbReference type="PROSITE-ProRule" id="PRU00182"/>
    </source>
</evidence>
<dbReference type="Gene3D" id="3.10.290.10">
    <property type="entry name" value="RNA-binding S4 domain"/>
    <property type="match status" value="1"/>
</dbReference>
<dbReference type="PROSITE" id="PS00178">
    <property type="entry name" value="AA_TRNA_LIGASE_I"/>
    <property type="match status" value="1"/>
</dbReference>
<evidence type="ECO:0000256" key="2">
    <source>
        <dbReference type="ARBA" id="ARBA00022741"/>
    </source>
</evidence>
<dbReference type="Proteomes" id="UP001211872">
    <property type="component" value="Chromosome"/>
</dbReference>
<dbReference type="SUPFAM" id="SSF55174">
    <property type="entry name" value="Alpha-L RNA-binding motif"/>
    <property type="match status" value="1"/>
</dbReference>
<evidence type="ECO:0000256" key="6">
    <source>
        <dbReference type="ARBA" id="ARBA00023146"/>
    </source>
</evidence>
<dbReference type="EC" id="6.1.1.1" evidence="8"/>
<evidence type="ECO:0000256" key="8">
    <source>
        <dbReference type="HAMAP-Rule" id="MF_02006"/>
    </source>
</evidence>
<dbReference type="InterPro" id="IPR024088">
    <property type="entry name" value="Tyr-tRNA-ligase_bac-type"/>
</dbReference>
<comment type="subunit">
    <text evidence="8">Homodimer.</text>
</comment>
<dbReference type="Pfam" id="PF00579">
    <property type="entry name" value="tRNA-synt_1b"/>
    <property type="match status" value="2"/>
</dbReference>
<keyword evidence="6 8" id="KW-0030">Aminoacyl-tRNA synthetase</keyword>
<keyword evidence="4 9" id="KW-0694">RNA-binding</keyword>
<dbReference type="CDD" id="cd00805">
    <property type="entry name" value="TyrRS_core"/>
    <property type="match status" value="1"/>
</dbReference>
<keyword evidence="5 8" id="KW-0648">Protein biosynthesis</keyword>
<keyword evidence="2 8" id="KW-0547">Nucleotide-binding</keyword>
<gene>
    <name evidence="8 11" type="primary">tyrS</name>
    <name evidence="11" type="ORF">O9Z63_07115</name>
</gene>
<comment type="catalytic activity">
    <reaction evidence="7 8">
        <text>tRNA(Tyr) + L-tyrosine + ATP = L-tyrosyl-tRNA(Tyr) + AMP + diphosphate + H(+)</text>
        <dbReference type="Rhea" id="RHEA:10220"/>
        <dbReference type="Rhea" id="RHEA-COMP:9706"/>
        <dbReference type="Rhea" id="RHEA-COMP:9707"/>
        <dbReference type="ChEBI" id="CHEBI:15378"/>
        <dbReference type="ChEBI" id="CHEBI:30616"/>
        <dbReference type="ChEBI" id="CHEBI:33019"/>
        <dbReference type="ChEBI" id="CHEBI:58315"/>
        <dbReference type="ChEBI" id="CHEBI:78442"/>
        <dbReference type="ChEBI" id="CHEBI:78536"/>
        <dbReference type="ChEBI" id="CHEBI:456215"/>
        <dbReference type="EC" id="6.1.1.1"/>
    </reaction>
</comment>
<feature type="domain" description="Tyrosine--tRNA ligase SYY-like C-terminal" evidence="10">
    <location>
        <begin position="415"/>
        <end position="499"/>
    </location>
</feature>
<evidence type="ECO:0000256" key="3">
    <source>
        <dbReference type="ARBA" id="ARBA00022840"/>
    </source>
</evidence>
<evidence type="ECO:0000256" key="5">
    <source>
        <dbReference type="ARBA" id="ARBA00022917"/>
    </source>
</evidence>
<dbReference type="InterPro" id="IPR002307">
    <property type="entry name" value="Tyr-tRNA-ligase"/>
</dbReference>
<feature type="binding site" evidence="8">
    <location>
        <position position="245"/>
    </location>
    <ligand>
        <name>L-tyrosine</name>
        <dbReference type="ChEBI" id="CHEBI:58315"/>
    </ligand>
</feature>
<feature type="short sequence motif" description="'HIGH' region" evidence="8">
    <location>
        <begin position="38"/>
        <end position="47"/>
    </location>
</feature>
<dbReference type="SUPFAM" id="SSF52374">
    <property type="entry name" value="Nucleotidylyl transferase"/>
    <property type="match status" value="1"/>
</dbReference>
<proteinExistence type="inferred from homology"/>
<dbReference type="InterPro" id="IPR002305">
    <property type="entry name" value="aa-tRNA-synth_Ic"/>
</dbReference>
<evidence type="ECO:0000256" key="4">
    <source>
        <dbReference type="ARBA" id="ARBA00022884"/>
    </source>
</evidence>
<comment type="function">
    <text evidence="8">Catalyzes the attachment of tyrosine to tRNA(Tyr) in a two-step reaction: tyrosine is first activated by ATP to form Tyr-AMP and then transferred to the acceptor end of tRNA(Tyr).</text>
</comment>
<keyword evidence="1 8" id="KW-0436">Ligase</keyword>
<evidence type="ECO:0000256" key="1">
    <source>
        <dbReference type="ARBA" id="ARBA00022598"/>
    </source>
</evidence>
<dbReference type="InterPro" id="IPR024107">
    <property type="entry name" value="Tyr-tRNA-ligase_bac_1"/>
</dbReference>
<dbReference type="HAMAP" id="MF_02006">
    <property type="entry name" value="Tyr_tRNA_synth_type1"/>
    <property type="match status" value="1"/>
</dbReference>